<dbReference type="PANTHER" id="PTHR31009">
    <property type="entry name" value="S-ADENOSYL-L-METHIONINE:CARBOXYL METHYLTRANSFERASE FAMILY PROTEIN"/>
    <property type="match status" value="1"/>
</dbReference>
<gene>
    <name evidence="2" type="ORF">PVAP13_6KG162836</name>
</gene>
<dbReference type="Proteomes" id="UP000823388">
    <property type="component" value="Chromosome 6K"/>
</dbReference>
<evidence type="ECO:0000256" key="1">
    <source>
        <dbReference type="ARBA" id="ARBA00008908"/>
    </source>
</evidence>
<dbReference type="GO" id="GO:0008168">
    <property type="term" value="F:methyltransferase activity"/>
    <property type="evidence" value="ECO:0007669"/>
    <property type="project" value="InterPro"/>
</dbReference>
<dbReference type="Pfam" id="PF03492">
    <property type="entry name" value="Methyltransf_7"/>
    <property type="match status" value="1"/>
</dbReference>
<evidence type="ECO:0000313" key="3">
    <source>
        <dbReference type="Proteomes" id="UP000823388"/>
    </source>
</evidence>
<reference evidence="2 3" key="1">
    <citation type="submission" date="2020-05" db="EMBL/GenBank/DDBJ databases">
        <title>WGS assembly of Panicum virgatum.</title>
        <authorList>
            <person name="Lovell J.T."/>
            <person name="Jenkins J."/>
            <person name="Shu S."/>
            <person name="Juenger T.E."/>
            <person name="Schmutz J."/>
        </authorList>
    </citation>
    <scope>NUCLEOTIDE SEQUENCE [LARGE SCALE GENOMIC DNA]</scope>
    <source>
        <strain evidence="3">cv. AP13</strain>
    </source>
</reference>
<evidence type="ECO:0000313" key="2">
    <source>
        <dbReference type="EMBL" id="KAG2581317.1"/>
    </source>
</evidence>
<dbReference type="InterPro" id="IPR029063">
    <property type="entry name" value="SAM-dependent_MTases_sf"/>
</dbReference>
<dbReference type="AlphaFoldDB" id="A0A8T0R6J4"/>
<keyword evidence="3" id="KW-1185">Reference proteome</keyword>
<protein>
    <submittedName>
        <fullName evidence="2">Uncharacterized protein</fullName>
    </submittedName>
</protein>
<dbReference type="SUPFAM" id="SSF53335">
    <property type="entry name" value="S-adenosyl-L-methionine-dependent methyltransferases"/>
    <property type="match status" value="1"/>
</dbReference>
<organism evidence="2 3">
    <name type="scientific">Panicum virgatum</name>
    <name type="common">Blackwell switchgrass</name>
    <dbReference type="NCBI Taxonomy" id="38727"/>
    <lineage>
        <taxon>Eukaryota</taxon>
        <taxon>Viridiplantae</taxon>
        <taxon>Streptophyta</taxon>
        <taxon>Embryophyta</taxon>
        <taxon>Tracheophyta</taxon>
        <taxon>Spermatophyta</taxon>
        <taxon>Magnoliopsida</taxon>
        <taxon>Liliopsida</taxon>
        <taxon>Poales</taxon>
        <taxon>Poaceae</taxon>
        <taxon>PACMAD clade</taxon>
        <taxon>Panicoideae</taxon>
        <taxon>Panicodae</taxon>
        <taxon>Paniceae</taxon>
        <taxon>Panicinae</taxon>
        <taxon>Panicum</taxon>
        <taxon>Panicum sect. Hiantes</taxon>
    </lineage>
</organism>
<comment type="similarity">
    <text evidence="1">Belongs to the methyltransferase superfamily. Type-7 methyltransferase family. SABATH subfamily.</text>
</comment>
<dbReference type="InterPro" id="IPR005299">
    <property type="entry name" value="MeTrfase_7"/>
</dbReference>
<accession>A0A8T0R6J4</accession>
<sequence>MKIERHLRMATGDGENSYAANSSGQKKAILQARPVLQKAIEELYASLPRESTMVIADLGCSSGPNSLVLVSEVVNMVQTMVRETGDCRAVEMQFFLNDLPGNDFNLVFRSLEELQSFSMDGVVPPPYYVAGLPGSFYTRLLPCNSVHLFHSSYCLMWRSKVCCPRATFKVSTVRVV</sequence>
<comment type="caution">
    <text evidence="2">The sequence shown here is derived from an EMBL/GenBank/DDBJ whole genome shotgun (WGS) entry which is preliminary data.</text>
</comment>
<proteinExistence type="inferred from homology"/>
<dbReference type="Gene3D" id="3.40.50.150">
    <property type="entry name" value="Vaccinia Virus protein VP39"/>
    <property type="match status" value="1"/>
</dbReference>
<dbReference type="EMBL" id="CM029047">
    <property type="protein sequence ID" value="KAG2581317.1"/>
    <property type="molecule type" value="Genomic_DNA"/>
</dbReference>
<name>A0A8T0R6J4_PANVG</name>